<dbReference type="EMBL" id="BAABJO010000011">
    <property type="protein sequence ID" value="GAA5123064.1"/>
    <property type="molecule type" value="Genomic_DNA"/>
</dbReference>
<sequence>MTAVAPSVTTGPIRGSHKAYLEGPDGLRVPVHRIELSTGEHHDV</sequence>
<evidence type="ECO:0000313" key="3">
    <source>
        <dbReference type="Proteomes" id="UP001500804"/>
    </source>
</evidence>
<protein>
    <submittedName>
        <fullName evidence="2">Uncharacterized protein</fullName>
    </submittedName>
</protein>
<name>A0ABP9NL29_9PSEU</name>
<reference evidence="3" key="1">
    <citation type="journal article" date="2019" name="Int. J. Syst. Evol. Microbiol.">
        <title>The Global Catalogue of Microorganisms (GCM) 10K type strain sequencing project: providing services to taxonomists for standard genome sequencing and annotation.</title>
        <authorList>
            <consortium name="The Broad Institute Genomics Platform"/>
            <consortium name="The Broad Institute Genome Sequencing Center for Infectious Disease"/>
            <person name="Wu L."/>
            <person name="Ma J."/>
        </authorList>
    </citation>
    <scope>NUCLEOTIDE SEQUENCE [LARGE SCALE GENOMIC DNA]</scope>
    <source>
        <strain evidence="3">JCM 18302</strain>
    </source>
</reference>
<keyword evidence="3" id="KW-1185">Reference proteome</keyword>
<evidence type="ECO:0000313" key="2">
    <source>
        <dbReference type="EMBL" id="GAA5123064.1"/>
    </source>
</evidence>
<dbReference type="Proteomes" id="UP001500804">
    <property type="component" value="Unassembled WGS sequence"/>
</dbReference>
<comment type="caution">
    <text evidence="2">The sequence shown here is derived from an EMBL/GenBank/DDBJ whole genome shotgun (WGS) entry which is preliminary data.</text>
</comment>
<feature type="region of interest" description="Disordered" evidence="1">
    <location>
        <begin position="1"/>
        <end position="24"/>
    </location>
</feature>
<gene>
    <name evidence="2" type="ORF">GCM10023320_34310</name>
</gene>
<organism evidence="2 3">
    <name type="scientific">Pseudonocardia adelaidensis</name>
    <dbReference type="NCBI Taxonomy" id="648754"/>
    <lineage>
        <taxon>Bacteria</taxon>
        <taxon>Bacillati</taxon>
        <taxon>Actinomycetota</taxon>
        <taxon>Actinomycetes</taxon>
        <taxon>Pseudonocardiales</taxon>
        <taxon>Pseudonocardiaceae</taxon>
        <taxon>Pseudonocardia</taxon>
    </lineage>
</organism>
<accession>A0ABP9NL29</accession>
<evidence type="ECO:0000256" key="1">
    <source>
        <dbReference type="SAM" id="MobiDB-lite"/>
    </source>
</evidence>
<proteinExistence type="predicted"/>